<keyword evidence="2" id="KW-0649">Protein kinase inhibitor</keyword>
<dbReference type="AlphaFoldDB" id="A0ABC9XXP6"/>
<comment type="caution">
    <text evidence="2">The sequence shown here is derived from an EMBL/GenBank/DDBJ whole genome shotgun (WGS) entry which is preliminary data.</text>
</comment>
<dbReference type="EMBL" id="BAAFJT010000040">
    <property type="protein sequence ID" value="GAB0202529.1"/>
    <property type="molecule type" value="Genomic_DNA"/>
</dbReference>
<name>A0ABC9XXP6_GRUJA</name>
<evidence type="ECO:0000313" key="2">
    <source>
        <dbReference type="EMBL" id="GAB0202529.1"/>
    </source>
</evidence>
<sequence>MTKSPRQDDTKLSGAVDMPEGQDAIQRDLDKIENGAPVTIMRSNTATCKVLHTVRGNPGVSTGFGDIIWFHFHSPPVKHRHDASFSPVWSVELVLSIAAAVRLHFDTMASVIVST</sequence>
<organism evidence="2 3">
    <name type="scientific">Grus japonensis</name>
    <name type="common">Japanese crane</name>
    <name type="synonym">Red-crowned crane</name>
    <dbReference type="NCBI Taxonomy" id="30415"/>
    <lineage>
        <taxon>Eukaryota</taxon>
        <taxon>Metazoa</taxon>
        <taxon>Chordata</taxon>
        <taxon>Craniata</taxon>
        <taxon>Vertebrata</taxon>
        <taxon>Euteleostomi</taxon>
        <taxon>Archelosauria</taxon>
        <taxon>Archosauria</taxon>
        <taxon>Dinosauria</taxon>
        <taxon>Saurischia</taxon>
        <taxon>Theropoda</taxon>
        <taxon>Coelurosauria</taxon>
        <taxon>Aves</taxon>
        <taxon>Neognathae</taxon>
        <taxon>Neoaves</taxon>
        <taxon>Gruiformes</taxon>
        <taxon>Gruidae</taxon>
        <taxon>Grus</taxon>
    </lineage>
</organism>
<feature type="region of interest" description="Disordered" evidence="1">
    <location>
        <begin position="1"/>
        <end position="20"/>
    </location>
</feature>
<dbReference type="GO" id="GO:0004860">
    <property type="term" value="F:protein kinase inhibitor activity"/>
    <property type="evidence" value="ECO:0007669"/>
    <property type="project" value="UniProtKB-KW"/>
</dbReference>
<evidence type="ECO:0000256" key="1">
    <source>
        <dbReference type="SAM" id="MobiDB-lite"/>
    </source>
</evidence>
<dbReference type="Proteomes" id="UP001623348">
    <property type="component" value="Unassembled WGS sequence"/>
</dbReference>
<feature type="compositionally biased region" description="Basic and acidic residues" evidence="1">
    <location>
        <begin position="1"/>
        <end position="11"/>
    </location>
</feature>
<evidence type="ECO:0000313" key="3">
    <source>
        <dbReference type="Proteomes" id="UP001623348"/>
    </source>
</evidence>
<proteinExistence type="predicted"/>
<protein>
    <submittedName>
        <fullName evidence="2">cAMP-dependent protein kinase inhibitor alpha</fullName>
    </submittedName>
</protein>
<gene>
    <name evidence="2" type="ORF">GRJ2_002718500</name>
</gene>
<reference evidence="2 3" key="1">
    <citation type="submission" date="2024-06" db="EMBL/GenBank/DDBJ databases">
        <title>The draft genome of Grus japonensis, version 3.</title>
        <authorList>
            <person name="Nabeshima K."/>
            <person name="Suzuki S."/>
            <person name="Onuma M."/>
        </authorList>
    </citation>
    <scope>NUCLEOTIDE SEQUENCE [LARGE SCALE GENOMIC DNA]</scope>
    <source>
        <strain evidence="2 3">451A</strain>
    </source>
</reference>
<keyword evidence="3" id="KW-1185">Reference proteome</keyword>
<accession>A0ABC9XXP6</accession>